<gene>
    <name evidence="4" type="ORF">C8N34_11393</name>
</gene>
<dbReference type="AlphaFoldDB" id="A0A2T6AU40"/>
<dbReference type="FunFam" id="1.10.10.2830:FF:000001">
    <property type="entry name" value="Chromosome partitioning protein ParB"/>
    <property type="match status" value="1"/>
</dbReference>
<dbReference type="InterPro" id="IPR050336">
    <property type="entry name" value="Chromosome_partition/occlusion"/>
</dbReference>
<evidence type="ECO:0000259" key="3">
    <source>
        <dbReference type="SMART" id="SM00470"/>
    </source>
</evidence>
<dbReference type="Gene3D" id="1.10.10.2830">
    <property type="match status" value="1"/>
</dbReference>
<dbReference type="InterPro" id="IPR036086">
    <property type="entry name" value="ParB/Sulfiredoxin_sf"/>
</dbReference>
<dbReference type="GO" id="GO:0007059">
    <property type="term" value="P:chromosome segregation"/>
    <property type="evidence" value="ECO:0007669"/>
    <property type="project" value="TreeGrafter"/>
</dbReference>
<dbReference type="CDD" id="cd16406">
    <property type="entry name" value="ParB_N_like"/>
    <property type="match status" value="1"/>
</dbReference>
<comment type="caution">
    <text evidence="4">The sequence shown here is derived from an EMBL/GenBank/DDBJ whole genome shotgun (WGS) entry which is preliminary data.</text>
</comment>
<evidence type="ECO:0000313" key="4">
    <source>
        <dbReference type="EMBL" id="PTX47337.1"/>
    </source>
</evidence>
<accession>A0A2T6AU40</accession>
<sequence>MAKSAQKVTLSPSRDIPFDKLVLSQSNVRRIKAGVSVEELAEDIARRGLLQSLNVRPVLDADGVETGTFEIPAGGRRFQALSLLVKQKRMAKTAPIPCIVRDAASEILAEDDSLAENMQRVALHPLDQFRAFHALREKGQGEEAIAAAFFVTPQIVKQRLKLASVAPALLEVYADDGMTLEQLMAFTVNPDHVRQNQVWDAVKNSWNKEPYAIRRMLTETSVRASDRRAVFVGVDAYEAAGGVVLRDLFQGDDGGWLEDPALLDRLVSEKLQAEAEALVSEGWKWIEVATDLPYGYSHGLRRLAGDPAPMTDEESAAHATLLAEYRALEEQYSGEDEYPEEIDARLGQLEMAMEALEQRPLNYDPAEVAHAGVFVTLDRDGSLAIYRGYVRAEDEPHEETAVQDGVDAMGQGGDVGGSSWKPSATPAGGTIITSGGQPIGADPSEEDDDGALKPLPERLVMELTAHRTLALREAIGRSPDVALTLLLLKLVTDTFRTSSASGSCLEASVRHVYMSAQAPDLKDSVVAKLVDERHAAWEADLPLGDDAALWDCLAVLDQGSRLALLAHCLSFGINALHEKVNPYGAGISASGLTRRMAHADLVARAVELDMVEAGWEPTVDGYLNRVPKARILEAVREAKGEGTAQLLDHLKKGEMATEAERLLKGSGWLPEVLRRADLVALDGGAIAEGQEEDAGQPENADLPAFLTADLPENATSMMAAE</sequence>
<dbReference type="GO" id="GO:0005694">
    <property type="term" value="C:chromosome"/>
    <property type="evidence" value="ECO:0007669"/>
    <property type="project" value="TreeGrafter"/>
</dbReference>
<reference evidence="4 5" key="1">
    <citation type="submission" date="2018-04" db="EMBL/GenBank/DDBJ databases">
        <title>Genomic Encyclopedia of Archaeal and Bacterial Type Strains, Phase II (KMG-II): from individual species to whole genera.</title>
        <authorList>
            <person name="Goeker M."/>
        </authorList>
    </citation>
    <scope>NUCLEOTIDE SEQUENCE [LARGE SCALE GENOMIC DNA]</scope>
    <source>
        <strain evidence="4 5">DSM 21823</strain>
    </source>
</reference>
<feature type="region of interest" description="Disordered" evidence="2">
    <location>
        <begin position="417"/>
        <end position="451"/>
    </location>
</feature>
<dbReference type="Gene3D" id="3.90.1530.30">
    <property type="match status" value="1"/>
</dbReference>
<dbReference type="SUPFAM" id="SSF109709">
    <property type="entry name" value="KorB DNA-binding domain-like"/>
    <property type="match status" value="1"/>
</dbReference>
<evidence type="ECO:0000256" key="2">
    <source>
        <dbReference type="SAM" id="MobiDB-lite"/>
    </source>
</evidence>
<comment type="similarity">
    <text evidence="1">Belongs to the ParB family.</text>
</comment>
<dbReference type="Pfam" id="PF02195">
    <property type="entry name" value="ParB_N"/>
    <property type="match status" value="1"/>
</dbReference>
<dbReference type="SUPFAM" id="SSF110849">
    <property type="entry name" value="ParB/Sulfiredoxin"/>
    <property type="match status" value="1"/>
</dbReference>
<evidence type="ECO:0000313" key="5">
    <source>
        <dbReference type="Proteomes" id="UP000244224"/>
    </source>
</evidence>
<dbReference type="FunFam" id="3.90.1530.30:FF:000002">
    <property type="entry name" value="Chromosome partitioning protein ParB"/>
    <property type="match status" value="1"/>
</dbReference>
<dbReference type="Proteomes" id="UP000244224">
    <property type="component" value="Unassembled WGS sequence"/>
</dbReference>
<organism evidence="4 5">
    <name type="scientific">Gemmobacter caeni</name>
    <dbReference type="NCBI Taxonomy" id="589035"/>
    <lineage>
        <taxon>Bacteria</taxon>
        <taxon>Pseudomonadati</taxon>
        <taxon>Pseudomonadota</taxon>
        <taxon>Alphaproteobacteria</taxon>
        <taxon>Rhodobacterales</taxon>
        <taxon>Paracoccaceae</taxon>
        <taxon>Gemmobacter</taxon>
    </lineage>
</organism>
<dbReference type="RefSeq" id="WP_108129955.1">
    <property type="nucleotide sequence ID" value="NZ_QBKP01000013.1"/>
</dbReference>
<name>A0A2T6AU40_9RHOB</name>
<dbReference type="PANTHER" id="PTHR33375:SF7">
    <property type="entry name" value="CHROMOSOME 2-PARTITIONING PROTEIN PARB-RELATED"/>
    <property type="match status" value="1"/>
</dbReference>
<feature type="domain" description="ParB-like N-terminal" evidence="3">
    <location>
        <begin position="14"/>
        <end position="118"/>
    </location>
</feature>
<proteinExistence type="inferred from homology"/>
<dbReference type="SMART" id="SM00470">
    <property type="entry name" value="ParB"/>
    <property type="match status" value="1"/>
</dbReference>
<protein>
    <submittedName>
        <fullName evidence="4">ParB family chromosome partitioning protein</fullName>
    </submittedName>
</protein>
<keyword evidence="5" id="KW-1185">Reference proteome</keyword>
<dbReference type="InterPro" id="IPR003115">
    <property type="entry name" value="ParB_N"/>
</dbReference>
<dbReference type="OrthoDB" id="9813122at2"/>
<evidence type="ECO:0000256" key="1">
    <source>
        <dbReference type="ARBA" id="ARBA00006295"/>
    </source>
</evidence>
<dbReference type="PANTHER" id="PTHR33375">
    <property type="entry name" value="CHROMOSOME-PARTITIONING PROTEIN PARB-RELATED"/>
    <property type="match status" value="1"/>
</dbReference>
<dbReference type="EMBL" id="QBKP01000013">
    <property type="protein sequence ID" value="PTX47337.1"/>
    <property type="molecule type" value="Genomic_DNA"/>
</dbReference>